<feature type="compositionally biased region" description="Basic and acidic residues" evidence="1">
    <location>
        <begin position="62"/>
        <end position="76"/>
    </location>
</feature>
<feature type="region of interest" description="Disordered" evidence="1">
    <location>
        <begin position="1"/>
        <end position="76"/>
    </location>
</feature>
<sequence>MSELEVPGEAPEADAPTQYQHAEDRPGEANPADVEEQRRTVSEDEDEAPGETPPEADPADVEEQRRAIGEDDDPYR</sequence>
<evidence type="ECO:0000256" key="1">
    <source>
        <dbReference type="SAM" id="MobiDB-lite"/>
    </source>
</evidence>
<dbReference type="OrthoDB" id="3543876at2"/>
<dbReference type="AlphaFoldDB" id="A0A561B7G0"/>
<dbReference type="Proteomes" id="UP000318380">
    <property type="component" value="Unassembled WGS sequence"/>
</dbReference>
<gene>
    <name evidence="2" type="ORF">FB561_6202</name>
</gene>
<proteinExistence type="predicted"/>
<dbReference type="EMBL" id="VIVK01000002">
    <property type="protein sequence ID" value="TWD74770.1"/>
    <property type="molecule type" value="Genomic_DNA"/>
</dbReference>
<name>A0A561B7G0_9ACTN</name>
<organism evidence="2 3">
    <name type="scientific">Kribbella amoyensis</name>
    <dbReference type="NCBI Taxonomy" id="996641"/>
    <lineage>
        <taxon>Bacteria</taxon>
        <taxon>Bacillati</taxon>
        <taxon>Actinomycetota</taxon>
        <taxon>Actinomycetes</taxon>
        <taxon>Propionibacteriales</taxon>
        <taxon>Kribbellaceae</taxon>
        <taxon>Kribbella</taxon>
    </lineage>
</organism>
<keyword evidence="3" id="KW-1185">Reference proteome</keyword>
<evidence type="ECO:0000313" key="3">
    <source>
        <dbReference type="Proteomes" id="UP000318380"/>
    </source>
</evidence>
<dbReference type="RefSeq" id="WP_145813554.1">
    <property type="nucleotide sequence ID" value="NZ_VIVK01000002.1"/>
</dbReference>
<comment type="caution">
    <text evidence="2">The sequence shown here is derived from an EMBL/GenBank/DDBJ whole genome shotgun (WGS) entry which is preliminary data.</text>
</comment>
<accession>A0A561B7G0</accession>
<protein>
    <submittedName>
        <fullName evidence="2">Uncharacterized protein</fullName>
    </submittedName>
</protein>
<reference evidence="2 3" key="1">
    <citation type="submission" date="2019-06" db="EMBL/GenBank/DDBJ databases">
        <title>Sequencing the genomes of 1000 actinobacteria strains.</title>
        <authorList>
            <person name="Klenk H.-P."/>
        </authorList>
    </citation>
    <scope>NUCLEOTIDE SEQUENCE [LARGE SCALE GENOMIC DNA]</scope>
    <source>
        <strain evidence="2 3">DSM 24683</strain>
    </source>
</reference>
<evidence type="ECO:0000313" key="2">
    <source>
        <dbReference type="EMBL" id="TWD74770.1"/>
    </source>
</evidence>